<feature type="compositionally biased region" description="Low complexity" evidence="1">
    <location>
        <begin position="314"/>
        <end position="326"/>
    </location>
</feature>
<evidence type="ECO:0000256" key="1">
    <source>
        <dbReference type="SAM" id="MobiDB-lite"/>
    </source>
</evidence>
<gene>
    <name evidence="4" type="ORF">GCM10023340_13230</name>
</gene>
<dbReference type="EMBL" id="BAABKG010000002">
    <property type="protein sequence ID" value="GAA5144870.1"/>
    <property type="molecule type" value="Genomic_DNA"/>
</dbReference>
<reference evidence="5" key="1">
    <citation type="journal article" date="2019" name="Int. J. Syst. Evol. Microbiol.">
        <title>The Global Catalogue of Microorganisms (GCM) 10K type strain sequencing project: providing services to taxonomists for standard genome sequencing and annotation.</title>
        <authorList>
            <consortium name="The Broad Institute Genomics Platform"/>
            <consortium name="The Broad Institute Genome Sequencing Center for Infectious Disease"/>
            <person name="Wu L."/>
            <person name="Ma J."/>
        </authorList>
    </citation>
    <scope>NUCLEOTIDE SEQUENCE [LARGE SCALE GENOMIC DNA]</scope>
    <source>
        <strain evidence="5">JCM 18459</strain>
    </source>
</reference>
<feature type="region of interest" description="Disordered" evidence="1">
    <location>
        <begin position="290"/>
        <end position="424"/>
    </location>
</feature>
<feature type="compositionally biased region" description="Acidic residues" evidence="1">
    <location>
        <begin position="362"/>
        <end position="372"/>
    </location>
</feature>
<accession>A0ABP9PK01</accession>
<feature type="compositionally biased region" description="Low complexity" evidence="1">
    <location>
        <begin position="400"/>
        <end position="414"/>
    </location>
</feature>
<feature type="compositionally biased region" description="Low complexity" evidence="1">
    <location>
        <begin position="70"/>
        <end position="83"/>
    </location>
</feature>
<name>A0ABP9PK01_9ACTN</name>
<feature type="compositionally biased region" description="Gly residues" evidence="1">
    <location>
        <begin position="415"/>
        <end position="424"/>
    </location>
</feature>
<comment type="caution">
    <text evidence="4">The sequence shown here is derived from an EMBL/GenBank/DDBJ whole genome shotgun (WGS) entry which is preliminary data.</text>
</comment>
<protein>
    <submittedName>
        <fullName evidence="4">DUF5667 domain-containing protein</fullName>
    </submittedName>
</protein>
<organism evidence="4 5">
    <name type="scientific">Nocardioides marinquilinus</name>
    <dbReference type="NCBI Taxonomy" id="1210400"/>
    <lineage>
        <taxon>Bacteria</taxon>
        <taxon>Bacillati</taxon>
        <taxon>Actinomycetota</taxon>
        <taxon>Actinomycetes</taxon>
        <taxon>Propionibacteriales</taxon>
        <taxon>Nocardioidaceae</taxon>
        <taxon>Nocardioides</taxon>
    </lineage>
</organism>
<keyword evidence="2" id="KW-0472">Membrane</keyword>
<evidence type="ECO:0000256" key="2">
    <source>
        <dbReference type="SAM" id="Phobius"/>
    </source>
</evidence>
<feature type="transmembrane region" description="Helical" evidence="2">
    <location>
        <begin position="99"/>
        <end position="123"/>
    </location>
</feature>
<sequence>MSPVFSARRRADEFAALVEDPSTAAADPTRYADLLELVGALRSEPAPEPRPAFVADLRERLMVAAEEQLAPARTAAATAPAGRGRTDDERRRARRERRIAALVGGVAVVSATGSMAVAAQTALPGDTLYPLKRALENIQTGIQNDPEDKGSTLLDNATGRLDEVGELSRSTDDADPAVIAETLDDFAEQATEASDLLLDDYAATGRTGAIDELRDFTDQSTAALDALEPLVPEEARGSLVAANQVVEQIQQQLVTACPACIDLTAGLTAGVDDAVDRLPGVLDAALGDLVTPVLPPADPRPSGRPDEPRGSGGPTAQPQPSQQPSGTPAPPGTSQPPAPQPTLPTGTDRPDQPAQPSQTPDVDTDLPVDDPIGDLVTGATGGTRSNSGGGGRGGSDDPVGDLLEGTGDVVDGVVDGLGGLGGQG</sequence>
<dbReference type="Pfam" id="PF18915">
    <property type="entry name" value="DUF5667"/>
    <property type="match status" value="1"/>
</dbReference>
<keyword evidence="2" id="KW-0812">Transmembrane</keyword>
<dbReference type="InterPro" id="IPR043725">
    <property type="entry name" value="DUF5667"/>
</dbReference>
<feature type="domain" description="DUF5667" evidence="3">
    <location>
        <begin position="122"/>
        <end position="234"/>
    </location>
</feature>
<keyword evidence="5" id="KW-1185">Reference proteome</keyword>
<dbReference type="RefSeq" id="WP_345455978.1">
    <property type="nucleotide sequence ID" value="NZ_BAABKG010000002.1"/>
</dbReference>
<evidence type="ECO:0000313" key="5">
    <source>
        <dbReference type="Proteomes" id="UP001500221"/>
    </source>
</evidence>
<proteinExistence type="predicted"/>
<evidence type="ECO:0000313" key="4">
    <source>
        <dbReference type="EMBL" id="GAA5144870.1"/>
    </source>
</evidence>
<dbReference type="Proteomes" id="UP001500221">
    <property type="component" value="Unassembled WGS sequence"/>
</dbReference>
<keyword evidence="2" id="KW-1133">Transmembrane helix</keyword>
<feature type="region of interest" description="Disordered" evidence="1">
    <location>
        <begin position="69"/>
        <end position="93"/>
    </location>
</feature>
<feature type="compositionally biased region" description="Pro residues" evidence="1">
    <location>
        <begin position="327"/>
        <end position="342"/>
    </location>
</feature>
<evidence type="ECO:0000259" key="3">
    <source>
        <dbReference type="Pfam" id="PF18915"/>
    </source>
</evidence>